<keyword evidence="1" id="KW-0472">Membrane</keyword>
<feature type="transmembrane region" description="Helical" evidence="1">
    <location>
        <begin position="34"/>
        <end position="55"/>
    </location>
</feature>
<name>A0ABW5LXN7_9FLAO</name>
<accession>A0ABW5LXN7</accession>
<keyword evidence="1" id="KW-0812">Transmembrane</keyword>
<evidence type="ECO:0000313" key="2">
    <source>
        <dbReference type="EMBL" id="MFD2568581.1"/>
    </source>
</evidence>
<dbReference type="EMBL" id="JBHULH010000012">
    <property type="protein sequence ID" value="MFD2568581.1"/>
    <property type="molecule type" value="Genomic_DNA"/>
</dbReference>
<gene>
    <name evidence="2" type="ORF">ACFSRZ_14485</name>
</gene>
<dbReference type="Proteomes" id="UP001597508">
    <property type="component" value="Unassembled WGS sequence"/>
</dbReference>
<evidence type="ECO:0000313" key="3">
    <source>
        <dbReference type="Proteomes" id="UP001597508"/>
    </source>
</evidence>
<keyword evidence="3" id="KW-1185">Reference proteome</keyword>
<sequence length="65" mass="6661">METLELNQMENLTGGRDCDGQATSALLATAGATVAVLTAGTGVLLLSLASFFVSWNNLGNCAARE</sequence>
<comment type="caution">
    <text evidence="2">The sequence shown here is derived from an EMBL/GenBank/DDBJ whole genome shotgun (WGS) entry which is preliminary data.</text>
</comment>
<keyword evidence="1" id="KW-1133">Transmembrane helix</keyword>
<organism evidence="2 3">
    <name type="scientific">Pseudotenacibaculum haliotis</name>
    <dbReference type="NCBI Taxonomy" id="1862138"/>
    <lineage>
        <taxon>Bacteria</taxon>
        <taxon>Pseudomonadati</taxon>
        <taxon>Bacteroidota</taxon>
        <taxon>Flavobacteriia</taxon>
        <taxon>Flavobacteriales</taxon>
        <taxon>Flavobacteriaceae</taxon>
        <taxon>Pseudotenacibaculum</taxon>
    </lineage>
</organism>
<reference evidence="3" key="1">
    <citation type="journal article" date="2019" name="Int. J. Syst. Evol. Microbiol.">
        <title>The Global Catalogue of Microorganisms (GCM) 10K type strain sequencing project: providing services to taxonomists for standard genome sequencing and annotation.</title>
        <authorList>
            <consortium name="The Broad Institute Genomics Platform"/>
            <consortium name="The Broad Institute Genome Sequencing Center for Infectious Disease"/>
            <person name="Wu L."/>
            <person name="Ma J."/>
        </authorList>
    </citation>
    <scope>NUCLEOTIDE SEQUENCE [LARGE SCALE GENOMIC DNA]</scope>
    <source>
        <strain evidence="3">KCTC 52127</strain>
    </source>
</reference>
<protein>
    <submittedName>
        <fullName evidence="2">Uncharacterized protein</fullName>
    </submittedName>
</protein>
<evidence type="ECO:0000256" key="1">
    <source>
        <dbReference type="SAM" id="Phobius"/>
    </source>
</evidence>
<dbReference type="RefSeq" id="WP_379667290.1">
    <property type="nucleotide sequence ID" value="NZ_JBHULH010000012.1"/>
</dbReference>
<proteinExistence type="predicted"/>